<name>A0A167CRI9_COLIC</name>
<evidence type="ECO:0000256" key="1">
    <source>
        <dbReference type="SAM" id="MobiDB-lite"/>
    </source>
</evidence>
<keyword evidence="3" id="KW-1185">Reference proteome</keyword>
<sequence>LCKAASYLRHISLASSRIVDDLSQGQWGNFRKAGRKAPRRKRQLLPAFPHGGGFKVLSTSYINLLFPPPLPTFLFSSSSHTNKQSQSIFYYKQSTTKQTNQPQPSKWIPSRTPPTTSPSLSSRPVPPPPRRPTSRSPRTTTSPSATVPPLPRMPSATRSTSRSTTSRARATRSLPSTKSFP</sequence>
<dbReference type="AlphaFoldDB" id="A0A167CRI9"/>
<feature type="region of interest" description="Disordered" evidence="1">
    <location>
        <begin position="92"/>
        <end position="181"/>
    </location>
</feature>
<feature type="compositionally biased region" description="Low complexity" evidence="1">
    <location>
        <begin position="134"/>
        <end position="145"/>
    </location>
</feature>
<dbReference type="Proteomes" id="UP000076584">
    <property type="component" value="Unassembled WGS sequence"/>
</dbReference>
<protein>
    <submittedName>
        <fullName evidence="2">Uncharacterized protein</fullName>
    </submittedName>
</protein>
<dbReference type="EMBL" id="LFIW01001237">
    <property type="protein sequence ID" value="KZL82937.1"/>
    <property type="molecule type" value="Genomic_DNA"/>
</dbReference>
<proteinExistence type="predicted"/>
<gene>
    <name evidence="2" type="ORF">CI238_02008</name>
</gene>
<organism evidence="2 3">
    <name type="scientific">Colletotrichum incanum</name>
    <name type="common">Soybean anthracnose fungus</name>
    <dbReference type="NCBI Taxonomy" id="1573173"/>
    <lineage>
        <taxon>Eukaryota</taxon>
        <taxon>Fungi</taxon>
        <taxon>Dikarya</taxon>
        <taxon>Ascomycota</taxon>
        <taxon>Pezizomycotina</taxon>
        <taxon>Sordariomycetes</taxon>
        <taxon>Hypocreomycetidae</taxon>
        <taxon>Glomerellales</taxon>
        <taxon>Glomerellaceae</taxon>
        <taxon>Colletotrichum</taxon>
        <taxon>Colletotrichum spaethianum species complex</taxon>
    </lineage>
</organism>
<feature type="compositionally biased region" description="Polar residues" evidence="1">
    <location>
        <begin position="92"/>
        <end position="104"/>
    </location>
</feature>
<feature type="non-terminal residue" evidence="2">
    <location>
        <position position="1"/>
    </location>
</feature>
<accession>A0A167CRI9</accession>
<reference evidence="2 3" key="1">
    <citation type="submission" date="2015-06" db="EMBL/GenBank/DDBJ databases">
        <title>Survival trade-offs in plant roots during colonization by closely related pathogenic and mutualistic fungi.</title>
        <authorList>
            <person name="Hacquard S."/>
            <person name="Kracher B."/>
            <person name="Hiruma K."/>
            <person name="Weinman A."/>
            <person name="Muench P."/>
            <person name="Garrido Oter R."/>
            <person name="Ver Loren van Themaat E."/>
            <person name="Dallerey J.-F."/>
            <person name="Damm U."/>
            <person name="Henrissat B."/>
            <person name="Lespinet O."/>
            <person name="Thon M."/>
            <person name="Kemen E."/>
            <person name="McHardy A.C."/>
            <person name="Schulze-Lefert P."/>
            <person name="O'Connell R.J."/>
        </authorList>
    </citation>
    <scope>NUCLEOTIDE SEQUENCE [LARGE SCALE GENOMIC DNA]</scope>
    <source>
        <strain evidence="2 3">MAFF 238704</strain>
    </source>
</reference>
<comment type="caution">
    <text evidence="2">The sequence shown here is derived from an EMBL/GenBank/DDBJ whole genome shotgun (WGS) entry which is preliminary data.</text>
</comment>
<feature type="compositionally biased region" description="Low complexity" evidence="1">
    <location>
        <begin position="155"/>
        <end position="173"/>
    </location>
</feature>
<evidence type="ECO:0000313" key="3">
    <source>
        <dbReference type="Proteomes" id="UP000076584"/>
    </source>
</evidence>
<evidence type="ECO:0000313" key="2">
    <source>
        <dbReference type="EMBL" id="KZL82937.1"/>
    </source>
</evidence>